<evidence type="ECO:0000256" key="6">
    <source>
        <dbReference type="ARBA" id="ARBA00022692"/>
    </source>
</evidence>
<reference evidence="17 18" key="3">
    <citation type="journal article" date="2013" name="Rice">
        <title>Improvement of the Oryza sativa Nipponbare reference genome using next generation sequence and optical map data.</title>
        <authorList>
            <person name="Kawahara Y."/>
            <person name="de la Bastide M."/>
            <person name="Hamilton J.P."/>
            <person name="Kanamori H."/>
            <person name="McCombie W.R."/>
            <person name="Ouyang S."/>
            <person name="Schwartz D.C."/>
            <person name="Tanaka T."/>
            <person name="Wu J."/>
            <person name="Zhou S."/>
            <person name="Childs K.L."/>
            <person name="Davidson R.M."/>
            <person name="Lin H."/>
            <person name="Quesada-Ocampo L."/>
            <person name="Vaillancourt B."/>
            <person name="Sakai H."/>
            <person name="Lee S.S."/>
            <person name="Kim J."/>
            <person name="Numa H."/>
            <person name="Itoh T."/>
            <person name="Buell C.R."/>
            <person name="Matsumoto T."/>
        </authorList>
    </citation>
    <scope>NUCLEOTIDE SEQUENCE [LARGE SCALE GENOMIC DNA]</scope>
    <source>
        <strain evidence="18">cv. Nipponbare</strain>
    </source>
</reference>
<comment type="pathway">
    <text evidence="3">Protein modification; protein ubiquitination.</text>
</comment>
<evidence type="ECO:0000256" key="13">
    <source>
        <dbReference type="ARBA" id="ARBA00024209"/>
    </source>
</evidence>
<evidence type="ECO:0000256" key="7">
    <source>
        <dbReference type="ARBA" id="ARBA00022723"/>
    </source>
</evidence>
<dbReference type="InterPro" id="IPR001841">
    <property type="entry name" value="Znf_RING"/>
</dbReference>
<evidence type="ECO:0000256" key="5">
    <source>
        <dbReference type="ARBA" id="ARBA00022679"/>
    </source>
</evidence>
<evidence type="ECO:0000256" key="14">
    <source>
        <dbReference type="PROSITE-ProRule" id="PRU00175"/>
    </source>
</evidence>
<dbReference type="InParanoid" id="A0A0P0WTV7"/>
<evidence type="ECO:0000256" key="15">
    <source>
        <dbReference type="SAM" id="MobiDB-lite"/>
    </source>
</evidence>
<feature type="non-terminal residue" evidence="17">
    <location>
        <position position="1"/>
    </location>
</feature>
<sequence>PQSVVSLHCVHQHDVITYHLFFSTTSPRITTSSSSSRVTICDNNGHVGVHLAAAAALCAQHHRGQDEPGRPPHHRHPRRRLLPLRLAQPADPEPAPDAPGAAAAAARGRRRRRRRHGQPDGTFIDALPVFVYRAVVGAGLRKDDPFDCAVCLCEFAGDDKLRLLPTCGHAFHVPCIDAWLLSHSTCPICRGSVLAAAAAADDDDDSSASTPVARRVLDSESLGETFANNGGGDSEGSSPKAAAAEEEEVVEVKLGKLKCIDGNGNAGDLAVVKGTTTSNDGDIGGGGRGDLGQRRCFSMGSYEYVMDEHAALRVAVRTPKRRPPARSRSRRRLALSECDFAGSASKKGAWEAAVIEAASADAAAARLNRDSFSVSKIWMTSATRKEDVRTAAELAGGGRRAASFRWPAMAEASKKHGGINDERRDVEAGGNGDSSLADERPSLARTALQYIVGGGGGGRQQSSRVGSHS</sequence>
<feature type="compositionally biased region" description="Basic residues" evidence="15">
    <location>
        <begin position="107"/>
        <end position="116"/>
    </location>
</feature>
<feature type="region of interest" description="Disordered" evidence="15">
    <location>
        <begin position="223"/>
        <end position="245"/>
    </location>
</feature>
<dbReference type="Gramene" id="Os06t0187300-00">
    <property type="protein sequence ID" value="Os06t0187300-00"/>
    <property type="gene ID" value="Os06g0187300"/>
</dbReference>
<keyword evidence="12" id="KW-0472">Membrane</keyword>
<evidence type="ECO:0000256" key="2">
    <source>
        <dbReference type="ARBA" id="ARBA00004167"/>
    </source>
</evidence>
<feature type="compositionally biased region" description="Basic and acidic residues" evidence="15">
    <location>
        <begin position="412"/>
        <end position="427"/>
    </location>
</feature>
<feature type="domain" description="RING-type" evidence="16">
    <location>
        <begin position="148"/>
        <end position="190"/>
    </location>
</feature>
<dbReference type="SUPFAM" id="SSF57850">
    <property type="entry name" value="RING/U-box"/>
    <property type="match status" value="1"/>
</dbReference>
<evidence type="ECO:0000256" key="12">
    <source>
        <dbReference type="ARBA" id="ARBA00023136"/>
    </source>
</evidence>
<evidence type="ECO:0000256" key="10">
    <source>
        <dbReference type="ARBA" id="ARBA00022833"/>
    </source>
</evidence>
<dbReference type="AlphaFoldDB" id="A0A0P0WTV7"/>
<dbReference type="GO" id="GO:0061630">
    <property type="term" value="F:ubiquitin protein ligase activity"/>
    <property type="evidence" value="ECO:0007669"/>
    <property type="project" value="UniProtKB-EC"/>
</dbReference>
<evidence type="ECO:0000256" key="3">
    <source>
        <dbReference type="ARBA" id="ARBA00004906"/>
    </source>
</evidence>
<feature type="region of interest" description="Disordered" evidence="15">
    <location>
        <begin position="88"/>
        <end position="120"/>
    </location>
</feature>
<dbReference type="CDD" id="cd16461">
    <property type="entry name" value="RING-H2_EL5-like"/>
    <property type="match status" value="1"/>
</dbReference>
<keyword evidence="10" id="KW-0862">Zinc</keyword>
<reference evidence="17 18" key="2">
    <citation type="journal article" date="2013" name="Plant Cell Physiol.">
        <title>Rice Annotation Project Database (RAP-DB): an integrative and interactive database for rice genomics.</title>
        <authorList>
            <person name="Sakai H."/>
            <person name="Lee S.S."/>
            <person name="Tanaka T."/>
            <person name="Numa H."/>
            <person name="Kim J."/>
            <person name="Kawahara Y."/>
            <person name="Wakimoto H."/>
            <person name="Yang C.C."/>
            <person name="Iwamoto M."/>
            <person name="Abe T."/>
            <person name="Yamada Y."/>
            <person name="Muto A."/>
            <person name="Inokuchi H."/>
            <person name="Ikemura T."/>
            <person name="Matsumoto T."/>
            <person name="Sasaki T."/>
            <person name="Itoh T."/>
        </authorList>
    </citation>
    <scope>NUCLEOTIDE SEQUENCE [LARGE SCALE GENOMIC DNA]</scope>
    <source>
        <strain evidence="18">cv. Nipponbare</strain>
    </source>
</reference>
<keyword evidence="7" id="KW-0479">Metal-binding</keyword>
<dbReference type="FunFam" id="3.30.40.10:FF:000187">
    <property type="entry name" value="E3 ubiquitin-protein ligase ATL6"/>
    <property type="match status" value="1"/>
</dbReference>
<dbReference type="EC" id="2.3.2.27" evidence="4"/>
<comment type="subcellular location">
    <subcellularLocation>
        <location evidence="2">Membrane</location>
        <topology evidence="2">Single-pass membrane protein</topology>
    </subcellularLocation>
</comment>
<feature type="region of interest" description="Disordered" evidence="15">
    <location>
        <begin position="412"/>
        <end position="441"/>
    </location>
</feature>
<keyword evidence="8 14" id="KW-0863">Zinc-finger</keyword>
<dbReference type="PROSITE" id="PS50089">
    <property type="entry name" value="ZF_RING_2"/>
    <property type="match status" value="1"/>
</dbReference>
<proteinExistence type="inferred from homology"/>
<reference evidence="18" key="1">
    <citation type="journal article" date="2005" name="Nature">
        <title>The map-based sequence of the rice genome.</title>
        <authorList>
            <consortium name="International rice genome sequencing project (IRGSP)"/>
            <person name="Matsumoto T."/>
            <person name="Wu J."/>
            <person name="Kanamori H."/>
            <person name="Katayose Y."/>
            <person name="Fujisawa M."/>
            <person name="Namiki N."/>
            <person name="Mizuno H."/>
            <person name="Yamamoto K."/>
            <person name="Antonio B.A."/>
            <person name="Baba T."/>
            <person name="Sakata K."/>
            <person name="Nagamura Y."/>
            <person name="Aoki H."/>
            <person name="Arikawa K."/>
            <person name="Arita K."/>
            <person name="Bito T."/>
            <person name="Chiden Y."/>
            <person name="Fujitsuka N."/>
            <person name="Fukunaka R."/>
            <person name="Hamada M."/>
            <person name="Harada C."/>
            <person name="Hayashi A."/>
            <person name="Hijishita S."/>
            <person name="Honda M."/>
            <person name="Hosokawa S."/>
            <person name="Ichikawa Y."/>
            <person name="Idonuma A."/>
            <person name="Iijima M."/>
            <person name="Ikeda M."/>
            <person name="Ikeno M."/>
            <person name="Ito K."/>
            <person name="Ito S."/>
            <person name="Ito T."/>
            <person name="Ito Y."/>
            <person name="Ito Y."/>
            <person name="Iwabuchi A."/>
            <person name="Kamiya K."/>
            <person name="Karasawa W."/>
            <person name="Kurita K."/>
            <person name="Katagiri S."/>
            <person name="Kikuta A."/>
            <person name="Kobayashi H."/>
            <person name="Kobayashi N."/>
            <person name="Machita K."/>
            <person name="Maehara T."/>
            <person name="Masukawa M."/>
            <person name="Mizubayashi T."/>
            <person name="Mukai Y."/>
            <person name="Nagasaki H."/>
            <person name="Nagata Y."/>
            <person name="Naito S."/>
            <person name="Nakashima M."/>
            <person name="Nakama Y."/>
            <person name="Nakamichi Y."/>
            <person name="Nakamura M."/>
            <person name="Meguro A."/>
            <person name="Negishi M."/>
            <person name="Ohta I."/>
            <person name="Ohta T."/>
            <person name="Okamoto M."/>
            <person name="Ono N."/>
            <person name="Saji S."/>
            <person name="Sakaguchi M."/>
            <person name="Sakai K."/>
            <person name="Shibata M."/>
            <person name="Shimokawa T."/>
            <person name="Song J."/>
            <person name="Takazaki Y."/>
            <person name="Terasawa K."/>
            <person name="Tsugane M."/>
            <person name="Tsuji K."/>
            <person name="Ueda S."/>
            <person name="Waki K."/>
            <person name="Yamagata H."/>
            <person name="Yamamoto M."/>
            <person name="Yamamoto S."/>
            <person name="Yamane H."/>
            <person name="Yoshiki S."/>
            <person name="Yoshihara R."/>
            <person name="Yukawa K."/>
            <person name="Zhong H."/>
            <person name="Yano M."/>
            <person name="Yuan Q."/>
            <person name="Ouyang S."/>
            <person name="Liu J."/>
            <person name="Jones K.M."/>
            <person name="Gansberger K."/>
            <person name="Moffat K."/>
            <person name="Hill J."/>
            <person name="Bera J."/>
            <person name="Fadrosh D."/>
            <person name="Jin S."/>
            <person name="Johri S."/>
            <person name="Kim M."/>
            <person name="Overton L."/>
            <person name="Reardon M."/>
            <person name="Tsitrin T."/>
            <person name="Vuong H."/>
            <person name="Weaver B."/>
            <person name="Ciecko A."/>
            <person name="Tallon L."/>
            <person name="Jackson J."/>
            <person name="Pai G."/>
            <person name="Aken S.V."/>
            <person name="Utterback T."/>
            <person name="Reidmuller S."/>
            <person name="Feldblyum T."/>
            <person name="Hsiao J."/>
            <person name="Zismann V."/>
            <person name="Iobst S."/>
            <person name="de Vazeille A.R."/>
            <person name="Buell C.R."/>
            <person name="Ying K."/>
            <person name="Li Y."/>
            <person name="Lu T."/>
            <person name="Huang Y."/>
            <person name="Zhao Q."/>
            <person name="Feng Q."/>
            <person name="Zhang L."/>
            <person name="Zhu J."/>
            <person name="Weng Q."/>
            <person name="Mu J."/>
            <person name="Lu Y."/>
            <person name="Fan D."/>
            <person name="Liu Y."/>
            <person name="Guan J."/>
            <person name="Zhang Y."/>
            <person name="Yu S."/>
            <person name="Liu X."/>
            <person name="Zhang Y."/>
            <person name="Hong G."/>
            <person name="Han B."/>
            <person name="Choisne N."/>
            <person name="Demange N."/>
            <person name="Orjeda G."/>
            <person name="Samain S."/>
            <person name="Cattolico L."/>
            <person name="Pelletier E."/>
            <person name="Couloux A."/>
            <person name="Segurens B."/>
            <person name="Wincker P."/>
            <person name="D'Hont A."/>
            <person name="Scarpelli C."/>
            <person name="Weissenbach J."/>
            <person name="Salanoubat M."/>
            <person name="Quetier F."/>
            <person name="Yu Y."/>
            <person name="Kim H.R."/>
            <person name="Rambo T."/>
            <person name="Currie J."/>
            <person name="Collura K."/>
            <person name="Luo M."/>
            <person name="Yang T."/>
            <person name="Ammiraju J.S.S."/>
            <person name="Engler F."/>
            <person name="Soderlund C."/>
            <person name="Wing R.A."/>
            <person name="Palmer L.E."/>
            <person name="de la Bastide M."/>
            <person name="Spiegel L."/>
            <person name="Nascimento L."/>
            <person name="Zutavern T."/>
            <person name="O'Shaughnessy A."/>
            <person name="Dike S."/>
            <person name="Dedhia N."/>
            <person name="Preston R."/>
            <person name="Balija V."/>
            <person name="McCombie W.R."/>
            <person name="Chow T."/>
            <person name="Chen H."/>
            <person name="Chung M."/>
            <person name="Chen C."/>
            <person name="Shaw J."/>
            <person name="Wu H."/>
            <person name="Hsiao K."/>
            <person name="Chao Y."/>
            <person name="Chu M."/>
            <person name="Cheng C."/>
            <person name="Hour A."/>
            <person name="Lee P."/>
            <person name="Lin S."/>
            <person name="Lin Y."/>
            <person name="Liou J."/>
            <person name="Liu S."/>
            <person name="Hsing Y."/>
            <person name="Raghuvanshi S."/>
            <person name="Mohanty A."/>
            <person name="Bharti A.K."/>
            <person name="Gaur A."/>
            <person name="Gupta V."/>
            <person name="Kumar D."/>
            <person name="Ravi V."/>
            <person name="Vij S."/>
            <person name="Kapur A."/>
            <person name="Khurana P."/>
            <person name="Khurana P."/>
            <person name="Khurana J.P."/>
            <person name="Tyagi A.K."/>
            <person name="Gaikwad K."/>
            <person name="Singh A."/>
            <person name="Dalal V."/>
            <person name="Srivastava S."/>
            <person name="Dixit A."/>
            <person name="Pal A.K."/>
            <person name="Ghazi I.A."/>
            <person name="Yadav M."/>
            <person name="Pandit A."/>
            <person name="Bhargava A."/>
            <person name="Sureshbabu K."/>
            <person name="Batra K."/>
            <person name="Sharma T.R."/>
            <person name="Mohapatra T."/>
            <person name="Singh N.K."/>
            <person name="Messing J."/>
            <person name="Nelson A.B."/>
            <person name="Fuks G."/>
            <person name="Kavchok S."/>
            <person name="Keizer G."/>
            <person name="Linton E."/>
            <person name="Llaca V."/>
            <person name="Song R."/>
            <person name="Tanyolac B."/>
            <person name="Young S."/>
            <person name="Ho-Il K."/>
            <person name="Hahn J.H."/>
            <person name="Sangsakoo G."/>
            <person name="Vanavichit A."/>
            <person name="de Mattos Luiz.A.T."/>
            <person name="Zimmer P.D."/>
            <person name="Malone G."/>
            <person name="Dellagostin O."/>
            <person name="de Oliveira A.C."/>
            <person name="Bevan M."/>
            <person name="Bancroft I."/>
            <person name="Minx P."/>
            <person name="Cordum H."/>
            <person name="Wilson R."/>
            <person name="Cheng Z."/>
            <person name="Jin W."/>
            <person name="Jiang J."/>
            <person name="Leong S.A."/>
            <person name="Iwama H."/>
            <person name="Gojobori T."/>
            <person name="Itoh T."/>
            <person name="Niimura Y."/>
            <person name="Fujii Y."/>
            <person name="Habara T."/>
            <person name="Sakai H."/>
            <person name="Sato Y."/>
            <person name="Wilson G."/>
            <person name="Kumar K."/>
            <person name="McCouch S."/>
            <person name="Juretic N."/>
            <person name="Hoen D."/>
            <person name="Wright S."/>
            <person name="Bruskiewich R."/>
            <person name="Bureau T."/>
            <person name="Miyao A."/>
            <person name="Hirochika H."/>
            <person name="Nishikawa T."/>
            <person name="Kadowaki K."/>
            <person name="Sugiura M."/>
            <person name="Burr B."/>
            <person name="Sasaki T."/>
        </authorList>
    </citation>
    <scope>NUCLEOTIDE SEQUENCE [LARGE SCALE GENOMIC DNA]</scope>
    <source>
        <strain evidence="18">cv. Nipponbare</strain>
    </source>
</reference>
<dbReference type="STRING" id="39947.A0A0P0WTV7"/>
<dbReference type="GO" id="GO:0008270">
    <property type="term" value="F:zinc ion binding"/>
    <property type="evidence" value="ECO:0007669"/>
    <property type="project" value="UniProtKB-KW"/>
</dbReference>
<protein>
    <recommendedName>
        <fullName evidence="4">RING-type E3 ubiquitin transferase</fullName>
        <ecNumber evidence="4">2.3.2.27</ecNumber>
    </recommendedName>
</protein>
<keyword evidence="6" id="KW-0812">Transmembrane</keyword>
<keyword evidence="9" id="KW-0833">Ubl conjugation pathway</keyword>
<dbReference type="Proteomes" id="UP000059680">
    <property type="component" value="Chromosome 6"/>
</dbReference>
<gene>
    <name evidence="17" type="ordered locus">Os06g0187300</name>
    <name evidence="17" type="ORF">OSNPB_060187300</name>
</gene>
<comment type="catalytic activity">
    <reaction evidence="1">
        <text>S-ubiquitinyl-[E2 ubiquitin-conjugating enzyme]-L-cysteine + [acceptor protein]-L-lysine = [E2 ubiquitin-conjugating enzyme]-L-cysteine + N(6)-ubiquitinyl-[acceptor protein]-L-lysine.</text>
        <dbReference type="EC" id="2.3.2.27"/>
    </reaction>
</comment>
<dbReference type="FunCoup" id="A0A0P0WTV7">
    <property type="interactions" value="118"/>
</dbReference>
<dbReference type="eggNOG" id="KOG0800">
    <property type="taxonomic scope" value="Eukaryota"/>
</dbReference>
<dbReference type="GO" id="GO:0016020">
    <property type="term" value="C:membrane"/>
    <property type="evidence" value="ECO:0007669"/>
    <property type="project" value="UniProtKB-SubCell"/>
</dbReference>
<dbReference type="SMART" id="SM00184">
    <property type="entry name" value="RING"/>
    <property type="match status" value="1"/>
</dbReference>
<accession>A0A0P0WTV7</accession>
<evidence type="ECO:0000259" key="16">
    <source>
        <dbReference type="PROSITE" id="PS50089"/>
    </source>
</evidence>
<dbReference type="PANTHER" id="PTHR45768">
    <property type="entry name" value="E3 UBIQUITIN-PROTEIN LIGASE RNF13-LIKE"/>
    <property type="match status" value="1"/>
</dbReference>
<name>A0A0P0WTV7_ORYSJ</name>
<comment type="similarity">
    <text evidence="13">Belongs to the RING-type zinc finger family. ATL subfamily.</text>
</comment>
<keyword evidence="11" id="KW-1133">Transmembrane helix</keyword>
<evidence type="ECO:0000313" key="17">
    <source>
        <dbReference type="EMBL" id="BAS96530.1"/>
    </source>
</evidence>
<organism evidence="17 18">
    <name type="scientific">Oryza sativa subsp. japonica</name>
    <name type="common">Rice</name>
    <dbReference type="NCBI Taxonomy" id="39947"/>
    <lineage>
        <taxon>Eukaryota</taxon>
        <taxon>Viridiplantae</taxon>
        <taxon>Streptophyta</taxon>
        <taxon>Embryophyta</taxon>
        <taxon>Tracheophyta</taxon>
        <taxon>Spermatophyta</taxon>
        <taxon>Magnoliopsida</taxon>
        <taxon>Liliopsida</taxon>
        <taxon>Poales</taxon>
        <taxon>Poaceae</taxon>
        <taxon>BOP clade</taxon>
        <taxon>Oryzoideae</taxon>
        <taxon>Oryzeae</taxon>
        <taxon>Oryzinae</taxon>
        <taxon>Oryza</taxon>
        <taxon>Oryza sativa</taxon>
    </lineage>
</organism>
<evidence type="ECO:0000256" key="8">
    <source>
        <dbReference type="ARBA" id="ARBA00022771"/>
    </source>
</evidence>
<dbReference type="PaxDb" id="39947-A0A0P0WTV7"/>
<dbReference type="InterPro" id="IPR013083">
    <property type="entry name" value="Znf_RING/FYVE/PHD"/>
</dbReference>
<evidence type="ECO:0000256" key="11">
    <source>
        <dbReference type="ARBA" id="ARBA00022989"/>
    </source>
</evidence>
<keyword evidence="18" id="KW-1185">Reference proteome</keyword>
<dbReference type="PANTHER" id="PTHR45768:SF17">
    <property type="entry name" value="OS06G0187300 PROTEIN"/>
    <property type="match status" value="1"/>
</dbReference>
<evidence type="ECO:0000313" key="18">
    <source>
        <dbReference type="Proteomes" id="UP000059680"/>
    </source>
</evidence>
<keyword evidence="5" id="KW-0808">Transferase</keyword>
<evidence type="ECO:0000256" key="1">
    <source>
        <dbReference type="ARBA" id="ARBA00000900"/>
    </source>
</evidence>
<dbReference type="Pfam" id="PF13639">
    <property type="entry name" value="zf-RING_2"/>
    <property type="match status" value="1"/>
</dbReference>
<evidence type="ECO:0000256" key="4">
    <source>
        <dbReference type="ARBA" id="ARBA00012483"/>
    </source>
</evidence>
<dbReference type="SMR" id="A0A0P0WTV7"/>
<evidence type="ECO:0000256" key="9">
    <source>
        <dbReference type="ARBA" id="ARBA00022786"/>
    </source>
</evidence>
<dbReference type="Gene3D" id="3.30.40.10">
    <property type="entry name" value="Zinc/RING finger domain, C3HC4 (zinc finger)"/>
    <property type="match status" value="1"/>
</dbReference>
<dbReference type="EMBL" id="AP014962">
    <property type="protein sequence ID" value="BAS96530.1"/>
    <property type="molecule type" value="Genomic_DNA"/>
</dbReference>